<dbReference type="OrthoDB" id="9782855at2"/>
<sequence length="227" mass="24523">MINTQASSGAGSVSPIDSIEIRPPVVDGDGIVVMRTTRQAPMSDSIVEKLDDGAGSFPTAISSRTVIRPPEDMAADFDTAMPLPTSYSLPLDLPSLAIGSEHAVATARNRPNPYQKELPAWCDAVKQSEDAGKQFIEQFVEDKMPEARVQLRQAIVLQFVELIKLVPFKGGERTALWKSLVSLDVSVDTLDAAWSRLDIEMFPEADRAEIGTLLQARGVTGARASSV</sequence>
<organism evidence="2 3">
    <name type="scientific">Pandoraea captiosa</name>
    <dbReference type="NCBI Taxonomy" id="2508302"/>
    <lineage>
        <taxon>Bacteria</taxon>
        <taxon>Pseudomonadati</taxon>
        <taxon>Pseudomonadota</taxon>
        <taxon>Betaproteobacteria</taxon>
        <taxon>Burkholderiales</taxon>
        <taxon>Burkholderiaceae</taxon>
        <taxon>Pandoraea</taxon>
    </lineage>
</organism>
<dbReference type="RefSeq" id="WP_150627587.1">
    <property type="nucleotide sequence ID" value="NZ_CABPSQ010000015.1"/>
</dbReference>
<dbReference type="Proteomes" id="UP000414136">
    <property type="component" value="Unassembled WGS sequence"/>
</dbReference>
<dbReference type="EMBL" id="CABPSQ010000015">
    <property type="protein sequence ID" value="VVE75245.1"/>
    <property type="molecule type" value="Genomic_DNA"/>
</dbReference>
<reference evidence="2 3" key="1">
    <citation type="submission" date="2019-08" db="EMBL/GenBank/DDBJ databases">
        <authorList>
            <person name="Peeters C."/>
        </authorList>
    </citation>
    <scope>NUCLEOTIDE SEQUENCE [LARGE SCALE GENOMIC DNA]</scope>
    <source>
        <strain evidence="2 3">LMG 31118</strain>
    </source>
</reference>
<evidence type="ECO:0000313" key="3">
    <source>
        <dbReference type="Proteomes" id="UP000414136"/>
    </source>
</evidence>
<keyword evidence="3" id="KW-1185">Reference proteome</keyword>
<evidence type="ECO:0000313" key="2">
    <source>
        <dbReference type="EMBL" id="VVE75245.1"/>
    </source>
</evidence>
<feature type="region of interest" description="Disordered" evidence="1">
    <location>
        <begin position="1"/>
        <end position="21"/>
    </location>
</feature>
<evidence type="ECO:0000256" key="1">
    <source>
        <dbReference type="SAM" id="MobiDB-lite"/>
    </source>
</evidence>
<dbReference type="AlphaFoldDB" id="A0A5E5ARP9"/>
<gene>
    <name evidence="2" type="ORF">PCA31118_04952</name>
</gene>
<name>A0A5E5ARP9_9BURK</name>
<feature type="compositionally biased region" description="Polar residues" evidence="1">
    <location>
        <begin position="1"/>
        <end position="11"/>
    </location>
</feature>
<protein>
    <submittedName>
        <fullName evidence="2">Uncharacterized protein</fullName>
    </submittedName>
</protein>
<accession>A0A5E5ARP9</accession>
<proteinExistence type="predicted"/>